<dbReference type="PANTHER" id="PTHR13847">
    <property type="entry name" value="SARCOSINE DEHYDROGENASE-RELATED"/>
    <property type="match status" value="1"/>
</dbReference>
<comment type="caution">
    <text evidence="3">The sequence shown here is derived from an EMBL/GenBank/DDBJ whole genome shotgun (WGS) entry which is preliminary data.</text>
</comment>
<name>A0A8H7TID6_9HELO</name>
<evidence type="ECO:0000256" key="1">
    <source>
        <dbReference type="SAM" id="MobiDB-lite"/>
    </source>
</evidence>
<feature type="region of interest" description="Disordered" evidence="1">
    <location>
        <begin position="501"/>
        <end position="529"/>
    </location>
</feature>
<dbReference type="Pfam" id="PF01266">
    <property type="entry name" value="DAO"/>
    <property type="match status" value="1"/>
</dbReference>
<organism evidence="3 4">
    <name type="scientific">Cadophora malorum</name>
    <dbReference type="NCBI Taxonomy" id="108018"/>
    <lineage>
        <taxon>Eukaryota</taxon>
        <taxon>Fungi</taxon>
        <taxon>Dikarya</taxon>
        <taxon>Ascomycota</taxon>
        <taxon>Pezizomycotina</taxon>
        <taxon>Leotiomycetes</taxon>
        <taxon>Helotiales</taxon>
        <taxon>Ploettnerulaceae</taxon>
        <taxon>Cadophora</taxon>
    </lineage>
</organism>
<gene>
    <name evidence="3" type="ORF">IFR04_007390</name>
</gene>
<keyword evidence="4" id="KW-1185">Reference proteome</keyword>
<dbReference type="OrthoDB" id="429143at2759"/>
<accession>A0A8H7TID6</accession>
<dbReference type="SUPFAM" id="SSF51905">
    <property type="entry name" value="FAD/NAD(P)-binding domain"/>
    <property type="match status" value="1"/>
</dbReference>
<dbReference type="Proteomes" id="UP000664132">
    <property type="component" value="Unassembled WGS sequence"/>
</dbReference>
<evidence type="ECO:0000313" key="3">
    <source>
        <dbReference type="EMBL" id="KAG4419433.1"/>
    </source>
</evidence>
<dbReference type="AlphaFoldDB" id="A0A8H7TID6"/>
<feature type="domain" description="FAD dependent oxidoreductase" evidence="2">
    <location>
        <begin position="62"/>
        <end position="469"/>
    </location>
</feature>
<dbReference type="PANTHER" id="PTHR13847:SF213">
    <property type="entry name" value="DEPENDENT OXIDOREDUCTASE, PUTATIVE-RELATED"/>
    <property type="match status" value="1"/>
</dbReference>
<dbReference type="GO" id="GO:0005737">
    <property type="term" value="C:cytoplasm"/>
    <property type="evidence" value="ECO:0007669"/>
    <property type="project" value="TreeGrafter"/>
</dbReference>
<dbReference type="InterPro" id="IPR036188">
    <property type="entry name" value="FAD/NAD-bd_sf"/>
</dbReference>
<dbReference type="Gene3D" id="3.50.50.60">
    <property type="entry name" value="FAD/NAD(P)-binding domain"/>
    <property type="match status" value="1"/>
</dbReference>
<evidence type="ECO:0000313" key="4">
    <source>
        <dbReference type="Proteomes" id="UP000664132"/>
    </source>
</evidence>
<dbReference type="Gene3D" id="3.30.9.10">
    <property type="entry name" value="D-Amino Acid Oxidase, subunit A, domain 2"/>
    <property type="match status" value="1"/>
</dbReference>
<evidence type="ECO:0000259" key="2">
    <source>
        <dbReference type="Pfam" id="PF01266"/>
    </source>
</evidence>
<reference evidence="3" key="1">
    <citation type="submission" date="2021-02" db="EMBL/GenBank/DDBJ databases">
        <title>Genome sequence Cadophora malorum strain M34.</title>
        <authorList>
            <person name="Stefanovic E."/>
            <person name="Vu D."/>
            <person name="Scully C."/>
            <person name="Dijksterhuis J."/>
            <person name="Roader J."/>
            <person name="Houbraken J."/>
        </authorList>
    </citation>
    <scope>NUCLEOTIDE SEQUENCE</scope>
    <source>
        <strain evidence="3">M34</strain>
    </source>
</reference>
<protein>
    <recommendedName>
        <fullName evidence="2">FAD dependent oxidoreductase domain-containing protein</fullName>
    </recommendedName>
</protein>
<dbReference type="InterPro" id="IPR006076">
    <property type="entry name" value="FAD-dep_OxRdtase"/>
</dbReference>
<dbReference type="EMBL" id="JAFJYH010000105">
    <property type="protein sequence ID" value="KAG4419433.1"/>
    <property type="molecule type" value="Genomic_DNA"/>
</dbReference>
<proteinExistence type="predicted"/>
<sequence length="662" mass="72122">MGLLSDVLFAPGVSVEQRQAATNRINSDPGVPNSTTATKPFWLEDASPISKIRSENLQEEVDIVIIGSGITAAAVARELLKDGQTTTPKIVVLDARDICSGATGRNGGHINEAGFDVYANLAEILGKDIAAKVTRFRLGHLPVLLDVAREERLAEETQIRTVESVFAFFDSSRFEEAKAALALFKADMPHESKEHRLYEAEAARKRFLLPDVCGAITYPAGAVWPYKFVANIFQRLLESQKANLWLESNTPVTAISAPDHNDSKFTVETPRGSIKATHVVHCTNAHAAHLIPGLRGHVVPLRGHMSAQAPGKSFPDQSHRSWSFIYTKGFDYLTQLLPSYSSSSPLCTGSELMMGGGFAQGSGGGLEDFGVATDSRPFDFHTKVHLTGILKAAFAEENWGEEDKKPIKSMWTGNMGFTYDSLPFVGKVPSSLTGRKVHPKSAGSEWIAAGFNGEGMVHAWRSGIAVAQMILEDSTTNSSRGWQEWLPDQLLITEERIQNSDLQSQERAAPNVAYGSKDMETSLSRRPGSSGSDNFIFPFDQQNTSIECETSAVSLRKTLRSPEMITFSLPNERIVLDFLLERIDNLTTPSYMGPKMSILYSALPIAVASPAMKNAMMACGFALLSQISWGDDSSMQARSYQGKALNGLAGSLLHGSEEENIL</sequence>